<sequence>MSEVAEQLIAVIKERSYRRGKFKLASGAESEFYFNLKPTMMSPKGAYLSAKALLEKIREVDGIDYVGGLEMGAVPVIASLAALSFEDGKPVNTFFVRKQPKDHGTQDLVEGLAIGESLSGKHVIIIDDVATTGGSIVKAAEAARKAGAIVDYALVILDREEGGTENLAAAGMKLLSALKKSDFL</sequence>
<evidence type="ECO:0000256" key="3">
    <source>
        <dbReference type="ARBA" id="ARBA00022676"/>
    </source>
</evidence>
<dbReference type="GO" id="GO:0004588">
    <property type="term" value="F:orotate phosphoribosyltransferase activity"/>
    <property type="evidence" value="ECO:0007669"/>
    <property type="project" value="UniProtKB-UniRule"/>
</dbReference>
<dbReference type="UniPathway" id="UPA00070">
    <property type="reaction ID" value="UER00119"/>
</dbReference>
<evidence type="ECO:0000256" key="5">
    <source>
        <dbReference type="ARBA" id="ARBA00022975"/>
    </source>
</evidence>
<comment type="similarity">
    <text evidence="6">Belongs to the purine/pyrimidine phosphoribosyltransferase family. PyrE subfamily.</text>
</comment>
<dbReference type="HAMAP" id="MF_01208">
    <property type="entry name" value="PyrE"/>
    <property type="match status" value="1"/>
</dbReference>
<keyword evidence="9" id="KW-1185">Reference proteome</keyword>
<feature type="binding site" evidence="6">
    <location>
        <position position="131"/>
    </location>
    <ligand>
        <name>orotate</name>
        <dbReference type="ChEBI" id="CHEBI:30839"/>
    </ligand>
</feature>
<protein>
    <recommendedName>
        <fullName evidence="2 6">Orotate phosphoribosyltransferase</fullName>
        <shortName evidence="6">OPRT</shortName>
        <shortName evidence="6">OPRTase</shortName>
        <ecNumber evidence="2 6">2.4.2.10</ecNumber>
    </recommendedName>
</protein>
<dbReference type="SUPFAM" id="SSF53271">
    <property type="entry name" value="PRTase-like"/>
    <property type="match status" value="1"/>
</dbReference>
<dbReference type="GO" id="GO:0019856">
    <property type="term" value="P:pyrimidine nucleobase biosynthetic process"/>
    <property type="evidence" value="ECO:0007669"/>
    <property type="project" value="TreeGrafter"/>
</dbReference>
<reference evidence="8 9" key="1">
    <citation type="submission" date="2020-03" db="EMBL/GenBank/DDBJ databases">
        <title>Genomic Encyclopedia of Type Strains, Phase IV (KMG-IV): sequencing the most valuable type-strain genomes for metagenomic binning, comparative biology and taxonomic classification.</title>
        <authorList>
            <person name="Goeker M."/>
        </authorList>
    </citation>
    <scope>NUCLEOTIDE SEQUENCE [LARGE SCALE GENOMIC DNA]</scope>
    <source>
        <strain evidence="8 9">DSM 19867</strain>
    </source>
</reference>
<evidence type="ECO:0000256" key="2">
    <source>
        <dbReference type="ARBA" id="ARBA00011971"/>
    </source>
</evidence>
<feature type="binding site" description="in other chain" evidence="6">
    <location>
        <position position="98"/>
    </location>
    <ligand>
        <name>5-phospho-alpha-D-ribose 1-diphosphate</name>
        <dbReference type="ChEBI" id="CHEBI:58017"/>
        <note>ligand shared between dimeric partners</note>
    </ligand>
</feature>
<name>A0A846MX29_9PROT</name>
<feature type="domain" description="Phosphoribosyltransferase" evidence="7">
    <location>
        <begin position="51"/>
        <end position="160"/>
    </location>
</feature>
<keyword evidence="5 6" id="KW-0665">Pyrimidine biosynthesis</keyword>
<comment type="pathway">
    <text evidence="1 6">Pyrimidine metabolism; UMP biosynthesis via de novo pathway; UMP from orotate: step 1/2.</text>
</comment>
<feature type="binding site" description="in other chain" evidence="6">
    <location>
        <begin position="127"/>
        <end position="135"/>
    </location>
    <ligand>
        <name>5-phospho-alpha-D-ribose 1-diphosphate</name>
        <dbReference type="ChEBI" id="CHEBI:58017"/>
        <note>ligand shared between dimeric partners</note>
    </ligand>
</feature>
<dbReference type="GO" id="GO:0044205">
    <property type="term" value="P:'de novo' UMP biosynthetic process"/>
    <property type="evidence" value="ECO:0007669"/>
    <property type="project" value="UniProtKB-UniRule"/>
</dbReference>
<dbReference type="AlphaFoldDB" id="A0A846MX29"/>
<dbReference type="InterPro" id="IPR000836">
    <property type="entry name" value="PRTase_dom"/>
</dbReference>
<evidence type="ECO:0000313" key="8">
    <source>
        <dbReference type="EMBL" id="NIK88104.1"/>
    </source>
</evidence>
<comment type="function">
    <text evidence="6">Catalyzes the transfer of a ribosyl phosphate group from 5-phosphoribose 1-diphosphate to orotate, leading to the formation of orotidine monophosphate (OMP).</text>
</comment>
<accession>A0A846MX29</accession>
<dbReference type="InterPro" id="IPR004467">
    <property type="entry name" value="Or_phspho_trans_dom"/>
</dbReference>
<comment type="subunit">
    <text evidence="6">Homodimer.</text>
</comment>
<organism evidence="8 9">
    <name type="scientific">Rhizomicrobium palustre</name>
    <dbReference type="NCBI Taxonomy" id="189966"/>
    <lineage>
        <taxon>Bacteria</taxon>
        <taxon>Pseudomonadati</taxon>
        <taxon>Pseudomonadota</taxon>
        <taxon>Alphaproteobacteria</taxon>
        <taxon>Micropepsales</taxon>
        <taxon>Micropepsaceae</taxon>
        <taxon>Rhizomicrobium</taxon>
    </lineage>
</organism>
<dbReference type="CDD" id="cd06223">
    <property type="entry name" value="PRTases_typeI"/>
    <property type="match status" value="1"/>
</dbReference>
<evidence type="ECO:0000256" key="1">
    <source>
        <dbReference type="ARBA" id="ARBA00004889"/>
    </source>
</evidence>
<evidence type="ECO:0000259" key="7">
    <source>
        <dbReference type="Pfam" id="PF00156"/>
    </source>
</evidence>
<feature type="binding site" evidence="6">
    <location>
        <position position="97"/>
    </location>
    <ligand>
        <name>5-phospho-alpha-D-ribose 1-diphosphate</name>
        <dbReference type="ChEBI" id="CHEBI:58017"/>
        <note>ligand shared between dimeric partners</note>
    </ligand>
</feature>
<keyword evidence="4 6" id="KW-0808">Transferase</keyword>
<comment type="caution">
    <text evidence="6">Lacks conserved residue(s) required for the propagation of feature annotation.</text>
</comment>
<gene>
    <name evidence="6" type="primary">pyrE</name>
    <name evidence="8" type="ORF">FHS83_001422</name>
</gene>
<dbReference type="PANTHER" id="PTHR19278">
    <property type="entry name" value="OROTATE PHOSPHORIBOSYLTRANSFERASE"/>
    <property type="match status" value="1"/>
</dbReference>
<dbReference type="GO" id="GO:0000287">
    <property type="term" value="F:magnesium ion binding"/>
    <property type="evidence" value="ECO:0007669"/>
    <property type="project" value="UniProtKB-UniRule"/>
</dbReference>
<dbReference type="NCBIfam" id="TIGR00336">
    <property type="entry name" value="pyrE"/>
    <property type="match status" value="1"/>
</dbReference>
<dbReference type="Gene3D" id="3.40.50.2020">
    <property type="match status" value="1"/>
</dbReference>
<dbReference type="InterPro" id="IPR023031">
    <property type="entry name" value="OPRT"/>
</dbReference>
<dbReference type="Pfam" id="PF00156">
    <property type="entry name" value="Pribosyltran"/>
    <property type="match status" value="1"/>
</dbReference>
<feature type="binding site" evidence="6">
    <location>
        <position position="159"/>
    </location>
    <ligand>
        <name>orotate</name>
        <dbReference type="ChEBI" id="CHEBI:30839"/>
    </ligand>
</feature>
<feature type="binding site" evidence="6">
    <location>
        <position position="103"/>
    </location>
    <ligand>
        <name>5-phospho-alpha-D-ribose 1-diphosphate</name>
        <dbReference type="ChEBI" id="CHEBI:58017"/>
        <note>ligand shared between dimeric partners</note>
    </ligand>
</feature>
<proteinExistence type="inferred from homology"/>
<dbReference type="InterPro" id="IPR029057">
    <property type="entry name" value="PRTase-like"/>
</dbReference>
<comment type="caution">
    <text evidence="8">The sequence shown here is derived from an EMBL/GenBank/DDBJ whole genome shotgun (WGS) entry which is preliminary data.</text>
</comment>
<evidence type="ECO:0000256" key="6">
    <source>
        <dbReference type="HAMAP-Rule" id="MF_01208"/>
    </source>
</evidence>
<dbReference type="PANTHER" id="PTHR19278:SF9">
    <property type="entry name" value="URIDINE 5'-MONOPHOSPHATE SYNTHASE"/>
    <property type="match status" value="1"/>
</dbReference>
<keyword evidence="6" id="KW-0460">Magnesium</keyword>
<feature type="binding site" evidence="6">
    <location>
        <position position="101"/>
    </location>
    <ligand>
        <name>5-phospho-alpha-D-ribose 1-diphosphate</name>
        <dbReference type="ChEBI" id="CHEBI:58017"/>
        <note>ligand shared between dimeric partners</note>
    </ligand>
</feature>
<evidence type="ECO:0000313" key="9">
    <source>
        <dbReference type="Proteomes" id="UP000570514"/>
    </source>
</evidence>
<dbReference type="RefSeq" id="WP_167082259.1">
    <property type="nucleotide sequence ID" value="NZ_BAAADC010000001.1"/>
</dbReference>
<comment type="cofactor">
    <cofactor evidence="6">
        <name>Mg(2+)</name>
        <dbReference type="ChEBI" id="CHEBI:18420"/>
    </cofactor>
</comment>
<dbReference type="EMBL" id="JAASRM010000001">
    <property type="protein sequence ID" value="NIK88104.1"/>
    <property type="molecule type" value="Genomic_DNA"/>
</dbReference>
<keyword evidence="3 6" id="KW-0328">Glycosyltransferase</keyword>
<dbReference type="EC" id="2.4.2.10" evidence="2 6"/>
<comment type="catalytic activity">
    <reaction evidence="6">
        <text>orotidine 5'-phosphate + diphosphate = orotate + 5-phospho-alpha-D-ribose 1-diphosphate</text>
        <dbReference type="Rhea" id="RHEA:10380"/>
        <dbReference type="ChEBI" id="CHEBI:30839"/>
        <dbReference type="ChEBI" id="CHEBI:33019"/>
        <dbReference type="ChEBI" id="CHEBI:57538"/>
        <dbReference type="ChEBI" id="CHEBI:58017"/>
        <dbReference type="EC" id="2.4.2.10"/>
    </reaction>
</comment>
<dbReference type="Proteomes" id="UP000570514">
    <property type="component" value="Unassembled WGS sequence"/>
</dbReference>
<evidence type="ECO:0000256" key="4">
    <source>
        <dbReference type="ARBA" id="ARBA00022679"/>
    </source>
</evidence>